<keyword evidence="5 8" id="KW-0808">Transferase</keyword>
<evidence type="ECO:0000313" key="11">
    <source>
        <dbReference type="EMBL" id="MFD1411275.1"/>
    </source>
</evidence>
<dbReference type="InterPro" id="IPR005855">
    <property type="entry name" value="GFAT"/>
</dbReference>
<dbReference type="Gene3D" id="3.60.20.10">
    <property type="entry name" value="Glutamine Phosphoribosylpyrophosphate, subunit 1, domain 1"/>
    <property type="match status" value="1"/>
</dbReference>
<dbReference type="InterPro" id="IPR035466">
    <property type="entry name" value="GlmS/AgaS_SIS"/>
</dbReference>
<name>A0ABW4BNX7_9LACO</name>
<comment type="function">
    <text evidence="8">Catalyzes the first step in hexosamine metabolism, converting fructose-6P into glucosamine-6P using glutamine as a nitrogen source.</text>
</comment>
<evidence type="ECO:0000256" key="6">
    <source>
        <dbReference type="ARBA" id="ARBA00022737"/>
    </source>
</evidence>
<proteinExistence type="inferred from homology"/>
<gene>
    <name evidence="8 11" type="primary">glmS</name>
    <name evidence="11" type="ORF">ACFQ4R_06630</name>
</gene>
<evidence type="ECO:0000259" key="10">
    <source>
        <dbReference type="PROSITE" id="PS51464"/>
    </source>
</evidence>
<dbReference type="EC" id="2.6.1.16" evidence="2 8"/>
<keyword evidence="7" id="KW-0315">Glutamine amidotransferase</keyword>
<dbReference type="Gene3D" id="3.40.50.10490">
    <property type="entry name" value="Glucose-6-phosphate isomerase like protein, domain 1"/>
    <property type="match status" value="2"/>
</dbReference>
<dbReference type="NCBIfam" id="NF001484">
    <property type="entry name" value="PRK00331.1"/>
    <property type="match status" value="1"/>
</dbReference>
<sequence length="604" mass="65965">MCGIVGAIGYDETTEILLKGLERLEYRGYDSAGLYVNDQTGHDYLVKTVGKIAALRAAVDQQVNGQLGIAHTRWATHGQPSEANAHPQFSTSQRFYLVHNGVISNFTELKQQYLPTTDFVSQTDTEVLVQLVAKFVEQEQLSTLAALQKTLQLVNGSYALILVDRQQPDRLYVAKNKSPLLIGLGQQGNLVTSDALATYDLTDQYLELHDQEIAIVTAEQVQLMNLQGVSQVREAITINVTAGEVSKGAYPTFMLKEIDEQPAVMRRISQEYLTTSGQPQIEPKLLQTLAQADRLYFVAAGTSYHASLVGKRLFEKYTQIPAEVGVASEFGYHWPILSQQPVFIFLSQSGETADSRQVLIEAKRRHLPTLVITNVANSTLARESDYSLVLHAGPEIAVASTKAYTAQIAVEAVLAKALGEYLAIPAALAWDLQMQLSLAANGMATLVDDKQGWADLAANFLGASQDAFYLGRGIDYDVSLEAALKLKEISYVHTEGFAAGELKHGTIALIEQDVPVITFITERTTASHTRGNVQEVLARGAQVLVIASEACQQATDQIVLPELTPELMPLLTGVCGQLLAYYATLQRGLNVDQPRNLAKSVTVE</sequence>
<evidence type="ECO:0000256" key="7">
    <source>
        <dbReference type="ARBA" id="ARBA00022962"/>
    </source>
</evidence>
<comment type="subunit">
    <text evidence="8">Homodimer.</text>
</comment>
<evidence type="ECO:0000256" key="1">
    <source>
        <dbReference type="ARBA" id="ARBA00001031"/>
    </source>
</evidence>
<comment type="subcellular location">
    <subcellularLocation>
        <location evidence="8">Cytoplasm</location>
    </subcellularLocation>
</comment>
<evidence type="ECO:0000256" key="4">
    <source>
        <dbReference type="ARBA" id="ARBA00022576"/>
    </source>
</evidence>
<keyword evidence="6" id="KW-0677">Repeat</keyword>
<evidence type="ECO:0000313" key="12">
    <source>
        <dbReference type="Proteomes" id="UP001597191"/>
    </source>
</evidence>
<feature type="initiator methionine" description="Removed" evidence="8">
    <location>
        <position position="1"/>
    </location>
</feature>
<dbReference type="NCBIfam" id="TIGR01135">
    <property type="entry name" value="glmS"/>
    <property type="match status" value="1"/>
</dbReference>
<dbReference type="PANTHER" id="PTHR10937:SF0">
    <property type="entry name" value="GLUTAMINE--FRUCTOSE-6-PHOSPHATE TRANSAMINASE (ISOMERIZING)"/>
    <property type="match status" value="1"/>
</dbReference>
<evidence type="ECO:0000256" key="5">
    <source>
        <dbReference type="ARBA" id="ARBA00022679"/>
    </source>
</evidence>
<comment type="caution">
    <text evidence="11">The sequence shown here is derived from an EMBL/GenBank/DDBJ whole genome shotgun (WGS) entry which is preliminary data.</text>
</comment>
<dbReference type="RefSeq" id="WP_125647455.1">
    <property type="nucleotide sequence ID" value="NZ_JBHTOH010000038.1"/>
</dbReference>
<protein>
    <recommendedName>
        <fullName evidence="3 8">Glutamine--fructose-6-phosphate aminotransferase [isomerizing]</fullName>
        <ecNumber evidence="2 8">2.6.1.16</ecNumber>
    </recommendedName>
    <alternativeName>
        <fullName evidence="8">D-fructose-6-phosphate amidotransferase</fullName>
    </alternativeName>
    <alternativeName>
        <fullName evidence="8">GFAT</fullName>
    </alternativeName>
    <alternativeName>
        <fullName evidence="8">Glucosamine-6-phosphate synthase</fullName>
    </alternativeName>
    <alternativeName>
        <fullName evidence="8">Hexosephosphate aminotransferase</fullName>
    </alternativeName>
    <alternativeName>
        <fullName evidence="8">L-glutamine--D-fructose-6-phosphate amidotransferase</fullName>
    </alternativeName>
</protein>
<feature type="active site" description="For Fru-6P isomerization activity" evidence="8">
    <location>
        <position position="599"/>
    </location>
</feature>
<accession>A0ABW4BNX7</accession>
<dbReference type="InterPro" id="IPR017932">
    <property type="entry name" value="GATase_2_dom"/>
</dbReference>
<keyword evidence="12" id="KW-1185">Reference proteome</keyword>
<dbReference type="PANTHER" id="PTHR10937">
    <property type="entry name" value="GLUCOSAMINE--FRUCTOSE-6-PHOSPHATE AMINOTRANSFERASE, ISOMERIZING"/>
    <property type="match status" value="1"/>
</dbReference>
<feature type="domain" description="SIS" evidence="10">
    <location>
        <begin position="457"/>
        <end position="594"/>
    </location>
</feature>
<dbReference type="CDD" id="cd00714">
    <property type="entry name" value="GFAT"/>
    <property type="match status" value="1"/>
</dbReference>
<organism evidence="11 12">
    <name type="scientific">Lapidilactobacillus gannanensis</name>
    <dbReference type="NCBI Taxonomy" id="2486002"/>
    <lineage>
        <taxon>Bacteria</taxon>
        <taxon>Bacillati</taxon>
        <taxon>Bacillota</taxon>
        <taxon>Bacilli</taxon>
        <taxon>Lactobacillales</taxon>
        <taxon>Lactobacillaceae</taxon>
        <taxon>Lapidilactobacillus</taxon>
    </lineage>
</organism>
<comment type="catalytic activity">
    <reaction evidence="1 8">
        <text>D-fructose 6-phosphate + L-glutamine = D-glucosamine 6-phosphate + L-glutamate</text>
        <dbReference type="Rhea" id="RHEA:13237"/>
        <dbReference type="ChEBI" id="CHEBI:29985"/>
        <dbReference type="ChEBI" id="CHEBI:58359"/>
        <dbReference type="ChEBI" id="CHEBI:58725"/>
        <dbReference type="ChEBI" id="CHEBI:61527"/>
        <dbReference type="EC" id="2.6.1.16"/>
    </reaction>
</comment>
<evidence type="ECO:0000256" key="8">
    <source>
        <dbReference type="HAMAP-Rule" id="MF_00164"/>
    </source>
</evidence>
<dbReference type="HAMAP" id="MF_00164">
    <property type="entry name" value="GlmS"/>
    <property type="match status" value="1"/>
</dbReference>
<dbReference type="PROSITE" id="PS51278">
    <property type="entry name" value="GATASE_TYPE_2"/>
    <property type="match status" value="1"/>
</dbReference>
<dbReference type="Pfam" id="PF01380">
    <property type="entry name" value="SIS"/>
    <property type="match status" value="2"/>
</dbReference>
<reference evidence="12" key="1">
    <citation type="journal article" date="2019" name="Int. J. Syst. Evol. Microbiol.">
        <title>The Global Catalogue of Microorganisms (GCM) 10K type strain sequencing project: providing services to taxonomists for standard genome sequencing and annotation.</title>
        <authorList>
            <consortium name="The Broad Institute Genomics Platform"/>
            <consortium name="The Broad Institute Genome Sequencing Center for Infectious Disease"/>
            <person name="Wu L."/>
            <person name="Ma J."/>
        </authorList>
    </citation>
    <scope>NUCLEOTIDE SEQUENCE [LARGE SCALE GENOMIC DNA]</scope>
    <source>
        <strain evidence="12">CCM 8937</strain>
    </source>
</reference>
<keyword evidence="8" id="KW-0963">Cytoplasm</keyword>
<feature type="domain" description="Glutamine amidotransferase type-2" evidence="9">
    <location>
        <begin position="2"/>
        <end position="219"/>
    </location>
</feature>
<dbReference type="InterPro" id="IPR029055">
    <property type="entry name" value="Ntn_hydrolases_N"/>
</dbReference>
<dbReference type="GO" id="GO:0004360">
    <property type="term" value="F:glutamine-fructose-6-phosphate transaminase (isomerizing) activity"/>
    <property type="evidence" value="ECO:0007669"/>
    <property type="project" value="UniProtKB-EC"/>
</dbReference>
<dbReference type="Proteomes" id="UP001597191">
    <property type="component" value="Unassembled WGS sequence"/>
</dbReference>
<dbReference type="SUPFAM" id="SSF53697">
    <property type="entry name" value="SIS domain"/>
    <property type="match status" value="1"/>
</dbReference>
<dbReference type="SUPFAM" id="SSF56235">
    <property type="entry name" value="N-terminal nucleophile aminohydrolases (Ntn hydrolases)"/>
    <property type="match status" value="1"/>
</dbReference>
<dbReference type="CDD" id="cd05009">
    <property type="entry name" value="SIS_GlmS_GlmD_2"/>
    <property type="match status" value="1"/>
</dbReference>
<dbReference type="Pfam" id="PF13522">
    <property type="entry name" value="GATase_6"/>
    <property type="match status" value="1"/>
</dbReference>
<evidence type="ECO:0000259" key="9">
    <source>
        <dbReference type="PROSITE" id="PS51278"/>
    </source>
</evidence>
<dbReference type="PROSITE" id="PS51464">
    <property type="entry name" value="SIS"/>
    <property type="match status" value="2"/>
</dbReference>
<evidence type="ECO:0000256" key="3">
    <source>
        <dbReference type="ARBA" id="ARBA00016090"/>
    </source>
</evidence>
<dbReference type="InterPro" id="IPR001347">
    <property type="entry name" value="SIS_dom"/>
</dbReference>
<feature type="active site" description="Nucleophile; for GATase activity" evidence="8">
    <location>
        <position position="2"/>
    </location>
</feature>
<evidence type="ECO:0000256" key="2">
    <source>
        <dbReference type="ARBA" id="ARBA00012916"/>
    </source>
</evidence>
<feature type="domain" description="SIS" evidence="10">
    <location>
        <begin position="285"/>
        <end position="424"/>
    </location>
</feature>
<dbReference type="EMBL" id="JBHTOH010000038">
    <property type="protein sequence ID" value="MFD1411275.1"/>
    <property type="molecule type" value="Genomic_DNA"/>
</dbReference>
<dbReference type="CDD" id="cd05008">
    <property type="entry name" value="SIS_GlmS_GlmD_1"/>
    <property type="match status" value="1"/>
</dbReference>
<dbReference type="InterPro" id="IPR046348">
    <property type="entry name" value="SIS_dom_sf"/>
</dbReference>
<keyword evidence="4 8" id="KW-0032">Aminotransferase</keyword>
<dbReference type="InterPro" id="IPR047084">
    <property type="entry name" value="GFAT_N"/>
</dbReference>
<dbReference type="InterPro" id="IPR035490">
    <property type="entry name" value="GlmS/FrlB_SIS"/>
</dbReference>